<dbReference type="OrthoDB" id="135877at2157"/>
<keyword evidence="8" id="KW-1185">Reference proteome</keyword>
<dbReference type="InterPro" id="IPR001647">
    <property type="entry name" value="HTH_TetR"/>
</dbReference>
<keyword evidence="3 5" id="KW-0238">DNA-binding</keyword>
<dbReference type="Pfam" id="PF13977">
    <property type="entry name" value="TetR_C_6"/>
    <property type="match status" value="1"/>
</dbReference>
<proteinExistence type="predicted"/>
<evidence type="ECO:0000313" key="7">
    <source>
        <dbReference type="EMBL" id="ELY87993.1"/>
    </source>
</evidence>
<comment type="caution">
    <text evidence="7">The sequence shown here is derived from an EMBL/GenBank/DDBJ whole genome shotgun (WGS) entry which is preliminary data.</text>
</comment>
<evidence type="ECO:0000256" key="5">
    <source>
        <dbReference type="PROSITE-ProRule" id="PRU00335"/>
    </source>
</evidence>
<keyword evidence="1" id="KW-0678">Repressor</keyword>
<keyword evidence="4" id="KW-0804">Transcription</keyword>
<dbReference type="InterPro" id="IPR039538">
    <property type="entry name" value="BetI_C"/>
</dbReference>
<evidence type="ECO:0000256" key="4">
    <source>
        <dbReference type="ARBA" id="ARBA00023163"/>
    </source>
</evidence>
<dbReference type="InterPro" id="IPR009057">
    <property type="entry name" value="Homeodomain-like_sf"/>
</dbReference>
<accession>L9ZS92</accession>
<evidence type="ECO:0000256" key="2">
    <source>
        <dbReference type="ARBA" id="ARBA00023015"/>
    </source>
</evidence>
<dbReference type="PROSITE" id="PS50977">
    <property type="entry name" value="HTH_TETR_2"/>
    <property type="match status" value="1"/>
</dbReference>
<sequence length="204" mass="23189">MDAPDPFESSPDETRTEMMKATYDALQKHGYSDLTIQRIGDEFPKSKSLIYQHYDGKDELLVAFLEFLLERFKADVPTDGFDDAREQLRMIVEYSLGSFDSNHTDFLGALTALRGQAPYDDAFRTQFADTDDFFREHLADIVRDGIESGVFRPVDPERTAAFVVATINGAQMQRVTTGNDEPVRAARDELSEYIRTQLVVEEEP</sequence>
<evidence type="ECO:0000313" key="8">
    <source>
        <dbReference type="Proteomes" id="UP000011648"/>
    </source>
</evidence>
<dbReference type="Proteomes" id="UP000011648">
    <property type="component" value="Unassembled WGS sequence"/>
</dbReference>
<keyword evidence="2" id="KW-0805">Transcription regulation</keyword>
<dbReference type="PANTHER" id="PTHR47506:SF6">
    <property type="entry name" value="HTH-TYPE TRANSCRIPTIONAL REPRESSOR NEMR"/>
    <property type="match status" value="1"/>
</dbReference>
<name>L9ZS92_9EURY</name>
<dbReference type="AlphaFoldDB" id="L9ZS92"/>
<organism evidence="7 8">
    <name type="scientific">Natrialba taiwanensis DSM 12281</name>
    <dbReference type="NCBI Taxonomy" id="1230458"/>
    <lineage>
        <taxon>Archaea</taxon>
        <taxon>Methanobacteriati</taxon>
        <taxon>Methanobacteriota</taxon>
        <taxon>Stenosarchaea group</taxon>
        <taxon>Halobacteria</taxon>
        <taxon>Halobacteriales</taxon>
        <taxon>Natrialbaceae</taxon>
        <taxon>Natrialba</taxon>
    </lineage>
</organism>
<feature type="DNA-binding region" description="H-T-H motif" evidence="5">
    <location>
        <begin position="35"/>
        <end position="54"/>
    </location>
</feature>
<dbReference type="STRING" id="1230458.C484_16319"/>
<protein>
    <submittedName>
        <fullName evidence="7">TetR family transcriptional regulator</fullName>
    </submittedName>
</protein>
<gene>
    <name evidence="7" type="ORF">C484_16319</name>
</gene>
<dbReference type="SUPFAM" id="SSF46689">
    <property type="entry name" value="Homeodomain-like"/>
    <property type="match status" value="1"/>
</dbReference>
<feature type="domain" description="HTH tetR-type" evidence="6">
    <location>
        <begin position="12"/>
        <end position="72"/>
    </location>
</feature>
<dbReference type="SUPFAM" id="SSF48498">
    <property type="entry name" value="Tetracyclin repressor-like, C-terminal domain"/>
    <property type="match status" value="1"/>
</dbReference>
<reference evidence="7 8" key="1">
    <citation type="journal article" date="2014" name="PLoS Genet.">
        <title>Phylogenetically driven sequencing of extremely halophilic archaea reveals strategies for static and dynamic osmo-response.</title>
        <authorList>
            <person name="Becker E.A."/>
            <person name="Seitzer P.M."/>
            <person name="Tritt A."/>
            <person name="Larsen D."/>
            <person name="Krusor M."/>
            <person name="Yao A.I."/>
            <person name="Wu D."/>
            <person name="Madern D."/>
            <person name="Eisen J.A."/>
            <person name="Darling A.E."/>
            <person name="Facciotti M.T."/>
        </authorList>
    </citation>
    <scope>NUCLEOTIDE SEQUENCE [LARGE SCALE GENOMIC DNA]</scope>
    <source>
        <strain evidence="7 8">DSM 12281</strain>
    </source>
</reference>
<dbReference type="PANTHER" id="PTHR47506">
    <property type="entry name" value="TRANSCRIPTIONAL REGULATORY PROTEIN"/>
    <property type="match status" value="1"/>
</dbReference>
<dbReference type="GO" id="GO:0003677">
    <property type="term" value="F:DNA binding"/>
    <property type="evidence" value="ECO:0007669"/>
    <property type="project" value="UniProtKB-UniRule"/>
</dbReference>
<evidence type="ECO:0000256" key="1">
    <source>
        <dbReference type="ARBA" id="ARBA00022491"/>
    </source>
</evidence>
<dbReference type="EMBL" id="AOIL01000052">
    <property type="protein sequence ID" value="ELY87993.1"/>
    <property type="molecule type" value="Genomic_DNA"/>
</dbReference>
<dbReference type="Gene3D" id="1.10.357.10">
    <property type="entry name" value="Tetracycline Repressor, domain 2"/>
    <property type="match status" value="1"/>
</dbReference>
<dbReference type="RefSeq" id="WP_006826916.1">
    <property type="nucleotide sequence ID" value="NZ_AOIL01000052.1"/>
</dbReference>
<dbReference type="InterPro" id="IPR036271">
    <property type="entry name" value="Tet_transcr_reg_TetR-rel_C_sf"/>
</dbReference>
<dbReference type="PATRIC" id="fig|1230458.4.peg.3309"/>
<evidence type="ECO:0000256" key="3">
    <source>
        <dbReference type="ARBA" id="ARBA00023125"/>
    </source>
</evidence>
<evidence type="ECO:0000259" key="6">
    <source>
        <dbReference type="PROSITE" id="PS50977"/>
    </source>
</evidence>
<dbReference type="Pfam" id="PF00440">
    <property type="entry name" value="TetR_N"/>
    <property type="match status" value="1"/>
</dbReference>